<dbReference type="PANTHER" id="PTHR10157">
    <property type="entry name" value="DOPAMINE BETA HYDROXYLASE RELATED"/>
    <property type="match status" value="1"/>
</dbReference>
<evidence type="ECO:0000259" key="2">
    <source>
        <dbReference type="PROSITE" id="PS50836"/>
    </source>
</evidence>
<dbReference type="EMBL" id="CAJOBJ010207692">
    <property type="protein sequence ID" value="CAF5001891.1"/>
    <property type="molecule type" value="Genomic_DNA"/>
</dbReference>
<dbReference type="GO" id="GO:0004500">
    <property type="term" value="F:dopamine beta-monooxygenase activity"/>
    <property type="evidence" value="ECO:0007669"/>
    <property type="project" value="InterPro"/>
</dbReference>
<dbReference type="SUPFAM" id="SSF49344">
    <property type="entry name" value="CBD9-like"/>
    <property type="match status" value="1"/>
</dbReference>
<feature type="signal peptide" evidence="1">
    <location>
        <begin position="1"/>
        <end position="22"/>
    </location>
</feature>
<dbReference type="GO" id="GO:0005507">
    <property type="term" value="F:copper ion binding"/>
    <property type="evidence" value="ECO:0007669"/>
    <property type="project" value="TreeGrafter"/>
</dbReference>
<sequence length="210" mass="23375">MAKLSTVLYLITLSIVVDRVRSISSPLEPFIIYQHSVELEKDVADLWWTVDSVKGEITFELHIKTIGWIALGISPAGGMVGADIGVGWVDQTGRLYFQDRYSFGRARPMIDNTTIDWFGLQGRESSGWTAIQFKRLLDTCDVMDVAIKSGTNNLIFAYGLADPDPSGPDGEISYHDSRRGSRAIPLQSYADPPSEDAFAGLDYFEFRLNN</sequence>
<evidence type="ECO:0000256" key="1">
    <source>
        <dbReference type="SAM" id="SignalP"/>
    </source>
</evidence>
<organism evidence="3 4">
    <name type="scientific">Rotaria magnacalcarata</name>
    <dbReference type="NCBI Taxonomy" id="392030"/>
    <lineage>
        <taxon>Eukaryota</taxon>
        <taxon>Metazoa</taxon>
        <taxon>Spiralia</taxon>
        <taxon>Gnathifera</taxon>
        <taxon>Rotifera</taxon>
        <taxon>Eurotatoria</taxon>
        <taxon>Bdelloidea</taxon>
        <taxon>Philodinida</taxon>
        <taxon>Philodinidae</taxon>
        <taxon>Rotaria</taxon>
    </lineage>
</organism>
<dbReference type="GO" id="GO:0042420">
    <property type="term" value="P:dopamine catabolic process"/>
    <property type="evidence" value="ECO:0007669"/>
    <property type="project" value="TreeGrafter"/>
</dbReference>
<comment type="caution">
    <text evidence="3">The sequence shown here is derived from an EMBL/GenBank/DDBJ whole genome shotgun (WGS) entry which is preliminary data.</text>
</comment>
<dbReference type="PANTHER" id="PTHR10157:SF23">
    <property type="entry name" value="MOXD1 HOMOLOG 1"/>
    <property type="match status" value="1"/>
</dbReference>
<reference evidence="3" key="1">
    <citation type="submission" date="2021-02" db="EMBL/GenBank/DDBJ databases">
        <authorList>
            <person name="Nowell W R."/>
        </authorList>
    </citation>
    <scope>NUCLEOTIDE SEQUENCE</scope>
</reference>
<dbReference type="Gene3D" id="2.60.40.1210">
    <property type="entry name" value="Cellobiose dehydrogenase, cytochrome domain"/>
    <property type="match status" value="1"/>
</dbReference>
<dbReference type="InterPro" id="IPR000945">
    <property type="entry name" value="DBH-like"/>
</dbReference>
<dbReference type="GO" id="GO:0006589">
    <property type="term" value="P:octopamine biosynthetic process"/>
    <property type="evidence" value="ECO:0007669"/>
    <property type="project" value="TreeGrafter"/>
</dbReference>
<dbReference type="AlphaFoldDB" id="A0A8S3DE49"/>
<dbReference type="Proteomes" id="UP000681720">
    <property type="component" value="Unassembled WGS sequence"/>
</dbReference>
<dbReference type="GO" id="GO:0005615">
    <property type="term" value="C:extracellular space"/>
    <property type="evidence" value="ECO:0007669"/>
    <property type="project" value="TreeGrafter"/>
</dbReference>
<dbReference type="GO" id="GO:0042421">
    <property type="term" value="P:norepinephrine biosynthetic process"/>
    <property type="evidence" value="ECO:0007669"/>
    <property type="project" value="TreeGrafter"/>
</dbReference>
<proteinExistence type="predicted"/>
<accession>A0A8S3DE49</accession>
<feature type="domain" description="DOMON" evidence="2">
    <location>
        <begin position="42"/>
        <end position="159"/>
    </location>
</feature>
<dbReference type="GO" id="GO:0030667">
    <property type="term" value="C:secretory granule membrane"/>
    <property type="evidence" value="ECO:0007669"/>
    <property type="project" value="TreeGrafter"/>
</dbReference>
<dbReference type="InterPro" id="IPR005018">
    <property type="entry name" value="DOMON_domain"/>
</dbReference>
<feature type="chain" id="PRO_5035945144" description="DOMON domain-containing protein" evidence="1">
    <location>
        <begin position="23"/>
        <end position="210"/>
    </location>
</feature>
<protein>
    <recommendedName>
        <fullName evidence="2">DOMON domain-containing protein</fullName>
    </recommendedName>
</protein>
<gene>
    <name evidence="3" type="ORF">GIL414_LOCUS57292</name>
</gene>
<name>A0A8S3DE49_9BILA</name>
<dbReference type="CDD" id="cd09631">
    <property type="entry name" value="DOMON_DOH"/>
    <property type="match status" value="1"/>
</dbReference>
<evidence type="ECO:0000313" key="4">
    <source>
        <dbReference type="Proteomes" id="UP000681720"/>
    </source>
</evidence>
<dbReference type="InterPro" id="IPR045266">
    <property type="entry name" value="DOH_DOMON"/>
</dbReference>
<dbReference type="PROSITE" id="PS50836">
    <property type="entry name" value="DOMON"/>
    <property type="match status" value="1"/>
</dbReference>
<feature type="non-terminal residue" evidence="3">
    <location>
        <position position="1"/>
    </location>
</feature>
<dbReference type="Pfam" id="PF03351">
    <property type="entry name" value="DOMON"/>
    <property type="match status" value="1"/>
</dbReference>
<dbReference type="SMART" id="SM00664">
    <property type="entry name" value="DoH"/>
    <property type="match status" value="1"/>
</dbReference>
<evidence type="ECO:0000313" key="3">
    <source>
        <dbReference type="EMBL" id="CAF5001891.1"/>
    </source>
</evidence>
<keyword evidence="1" id="KW-0732">Signal</keyword>